<evidence type="ECO:0000313" key="7">
    <source>
        <dbReference type="Proteomes" id="UP000218965"/>
    </source>
</evidence>
<reference evidence="6 7" key="2">
    <citation type="submission" date="2016-01" db="EMBL/GenBank/DDBJ databases">
        <title>Microcella alkaliphila JAM AC0309 whole genome shotgun sequence.</title>
        <authorList>
            <person name="Kurata A."/>
            <person name="Hirose Y."/>
            <person name="Kishimoto N."/>
            <person name="Kobayashi T."/>
        </authorList>
    </citation>
    <scope>NUCLEOTIDE SEQUENCE [LARGE SCALE GENOMIC DNA]</scope>
    <source>
        <strain evidence="6 7">JAM AC0309</strain>
    </source>
</reference>
<keyword evidence="2 4" id="KW-0288">FMN</keyword>
<dbReference type="PIRSF" id="PIRSF000190">
    <property type="entry name" value="Pyd_amn-ph_oxd"/>
    <property type="match status" value="1"/>
</dbReference>
<dbReference type="GO" id="GO:0008615">
    <property type="term" value="P:pyridoxine biosynthetic process"/>
    <property type="evidence" value="ECO:0007669"/>
    <property type="project" value="InterPro"/>
</dbReference>
<evidence type="ECO:0000256" key="1">
    <source>
        <dbReference type="ARBA" id="ARBA00022630"/>
    </source>
</evidence>
<evidence type="ECO:0000256" key="4">
    <source>
        <dbReference type="PIRSR" id="PIRSR000190-2"/>
    </source>
</evidence>
<proteinExistence type="predicted"/>
<dbReference type="SUPFAM" id="SSF50475">
    <property type="entry name" value="FMN-binding split barrel"/>
    <property type="match status" value="1"/>
</dbReference>
<feature type="binding site" evidence="4">
    <location>
        <position position="89"/>
    </location>
    <ligand>
        <name>FMN</name>
        <dbReference type="ChEBI" id="CHEBI:58210"/>
    </ligand>
</feature>
<feature type="binding site" evidence="4">
    <location>
        <begin position="67"/>
        <end position="72"/>
    </location>
    <ligand>
        <name>FMN</name>
        <dbReference type="ChEBI" id="CHEBI:58210"/>
    </ligand>
</feature>
<sequence>MSDTLRSRLRALPDFPDELPVFDRAHAPDDPQILFLQWLDDALSHGLLQPHAFTLSTSGPTGHVTARTLILKDLDRGQWIFAGARSTRKGIDLAANPSAAMTFFWPQRGRQVRVTGEVEELPADVAAADWRARPETGDDVNPDWAAWALTPSEIEFWQARRDRDHVRHWYRYGS</sequence>
<comment type="cofactor">
    <cofactor evidence="4">
        <name>FMN</name>
        <dbReference type="ChEBI" id="CHEBI:58210"/>
    </cofactor>
    <text evidence="4">Binds 1 FMN per subunit.</text>
</comment>
<evidence type="ECO:0000313" key="6">
    <source>
        <dbReference type="EMBL" id="BAU32923.1"/>
    </source>
</evidence>
<evidence type="ECO:0000259" key="5">
    <source>
        <dbReference type="Pfam" id="PF01243"/>
    </source>
</evidence>
<dbReference type="InterPro" id="IPR000659">
    <property type="entry name" value="Pyridox_Oxase"/>
</dbReference>
<evidence type="ECO:0000256" key="2">
    <source>
        <dbReference type="ARBA" id="ARBA00022643"/>
    </source>
</evidence>
<dbReference type="OrthoDB" id="9780392at2"/>
<dbReference type="Proteomes" id="UP000218965">
    <property type="component" value="Chromosome"/>
</dbReference>
<dbReference type="Pfam" id="PF01243">
    <property type="entry name" value="PNPOx_N"/>
    <property type="match status" value="1"/>
</dbReference>
<dbReference type="AlphaFoldDB" id="A0A0U5BPY2"/>
<dbReference type="InterPro" id="IPR012349">
    <property type="entry name" value="Split_barrel_FMN-bd"/>
</dbReference>
<dbReference type="RefSeq" id="WP_096422419.1">
    <property type="nucleotide sequence ID" value="NZ_AP017315.1"/>
</dbReference>
<gene>
    <name evidence="6" type="ORF">MalAC0309_2078</name>
</gene>
<feature type="domain" description="Pyridoxamine 5'-phosphate oxidase N-terminal" evidence="5">
    <location>
        <begin position="40"/>
        <end position="157"/>
    </location>
</feature>
<protein>
    <submittedName>
        <fullName evidence="6">Pyridoxamine 5'-phosphate oxidase</fullName>
    </submittedName>
</protein>
<name>A0A0U5BPY2_9MICO</name>
<organism evidence="6 7">
    <name type="scientific">Microcella alkaliphila</name>
    <dbReference type="NCBI Taxonomy" id="279828"/>
    <lineage>
        <taxon>Bacteria</taxon>
        <taxon>Bacillati</taxon>
        <taxon>Actinomycetota</taxon>
        <taxon>Actinomycetes</taxon>
        <taxon>Micrococcales</taxon>
        <taxon>Microbacteriaceae</taxon>
        <taxon>Microcella</taxon>
    </lineage>
</organism>
<reference evidence="7" key="1">
    <citation type="submission" date="2015-12" db="EMBL/GenBank/DDBJ databases">
        <authorList>
            <person name="Shamseldin A."/>
            <person name="Moawad H."/>
            <person name="Abd El-Rahim W.M."/>
            <person name="Sadowsky M.J."/>
        </authorList>
    </citation>
    <scope>NUCLEOTIDE SEQUENCE [LARGE SCALE GENOMIC DNA]</scope>
    <source>
        <strain evidence="7">JAM AC0309</strain>
    </source>
</reference>
<dbReference type="PANTHER" id="PTHR10851">
    <property type="entry name" value="PYRIDOXINE-5-PHOSPHATE OXIDASE"/>
    <property type="match status" value="1"/>
</dbReference>
<dbReference type="GO" id="GO:0004733">
    <property type="term" value="F:pyridoxamine phosphate oxidase activity"/>
    <property type="evidence" value="ECO:0007669"/>
    <property type="project" value="InterPro"/>
</dbReference>
<dbReference type="PANTHER" id="PTHR10851:SF0">
    <property type="entry name" value="PYRIDOXINE-5'-PHOSPHATE OXIDASE"/>
    <property type="match status" value="1"/>
</dbReference>
<dbReference type="EMBL" id="AP017315">
    <property type="protein sequence ID" value="BAU32923.1"/>
    <property type="molecule type" value="Genomic_DNA"/>
</dbReference>
<feature type="binding site" evidence="4">
    <location>
        <position position="111"/>
    </location>
    <ligand>
        <name>FMN</name>
        <dbReference type="ChEBI" id="CHEBI:58210"/>
    </ligand>
</feature>
<evidence type="ECO:0000256" key="3">
    <source>
        <dbReference type="ARBA" id="ARBA00023002"/>
    </source>
</evidence>
<dbReference type="KEGG" id="malk:MalAC0309_2078"/>
<feature type="binding site" evidence="4">
    <location>
        <position position="88"/>
    </location>
    <ligand>
        <name>FMN</name>
        <dbReference type="ChEBI" id="CHEBI:58210"/>
    </ligand>
</feature>
<dbReference type="InterPro" id="IPR011576">
    <property type="entry name" value="Pyridox_Oxase_N"/>
</dbReference>
<keyword evidence="3" id="KW-0560">Oxidoreductase</keyword>
<dbReference type="Gene3D" id="2.30.110.10">
    <property type="entry name" value="Electron Transport, Fmn-binding Protein, Chain A"/>
    <property type="match status" value="1"/>
</dbReference>
<keyword evidence="1" id="KW-0285">Flavoprotein</keyword>
<accession>A0A0U5BPY2</accession>
<dbReference type="GO" id="GO:0010181">
    <property type="term" value="F:FMN binding"/>
    <property type="evidence" value="ECO:0007669"/>
    <property type="project" value="InterPro"/>
</dbReference>